<proteinExistence type="predicted"/>
<accession>A0ABT6R8A7</accession>
<dbReference type="RefSeq" id="WP_282332764.1">
    <property type="nucleotide sequence ID" value="NZ_JASBRG010000001.1"/>
</dbReference>
<reference evidence="2 3" key="1">
    <citation type="submission" date="2023-05" db="EMBL/GenBank/DDBJ databases">
        <title>Genome sequence of Pinibacter sp. MAH-24.</title>
        <authorList>
            <person name="Huq M.A."/>
        </authorList>
    </citation>
    <scope>NUCLEOTIDE SEQUENCE [LARGE SCALE GENOMIC DNA]</scope>
    <source>
        <strain evidence="2 3">MAH-24</strain>
    </source>
</reference>
<dbReference type="PROSITE" id="PS50075">
    <property type="entry name" value="CARRIER"/>
    <property type="match status" value="1"/>
</dbReference>
<dbReference type="SUPFAM" id="SSF47336">
    <property type="entry name" value="ACP-like"/>
    <property type="match status" value="1"/>
</dbReference>
<keyword evidence="3" id="KW-1185">Reference proteome</keyword>
<dbReference type="Proteomes" id="UP001226434">
    <property type="component" value="Unassembled WGS sequence"/>
</dbReference>
<name>A0ABT6R8A7_9BACT</name>
<feature type="domain" description="Carrier" evidence="1">
    <location>
        <begin position="1"/>
        <end position="76"/>
    </location>
</feature>
<evidence type="ECO:0000259" key="1">
    <source>
        <dbReference type="PROSITE" id="PS50075"/>
    </source>
</evidence>
<dbReference type="InterPro" id="IPR036736">
    <property type="entry name" value="ACP-like_sf"/>
</dbReference>
<dbReference type="InterPro" id="IPR009081">
    <property type="entry name" value="PP-bd_ACP"/>
</dbReference>
<sequence>MELQKFVQDFEAEFEEVTAGSIKPETELESIDEWGSLQALVIISMLDSKYNVNVSGAELYGAKTVNDIFKLIQAKKTT</sequence>
<protein>
    <submittedName>
        <fullName evidence="2">Acyl carrier protein</fullName>
    </submittedName>
</protein>
<dbReference type="Gene3D" id="1.10.1200.10">
    <property type="entry name" value="ACP-like"/>
    <property type="match status" value="1"/>
</dbReference>
<evidence type="ECO:0000313" key="3">
    <source>
        <dbReference type="Proteomes" id="UP001226434"/>
    </source>
</evidence>
<dbReference type="EMBL" id="JASBRG010000001">
    <property type="protein sequence ID" value="MDI3318636.1"/>
    <property type="molecule type" value="Genomic_DNA"/>
</dbReference>
<evidence type="ECO:0000313" key="2">
    <source>
        <dbReference type="EMBL" id="MDI3318636.1"/>
    </source>
</evidence>
<dbReference type="Pfam" id="PF00550">
    <property type="entry name" value="PP-binding"/>
    <property type="match status" value="1"/>
</dbReference>
<organism evidence="2 3">
    <name type="scientific">Pinibacter soli</name>
    <dbReference type="NCBI Taxonomy" id="3044211"/>
    <lineage>
        <taxon>Bacteria</taxon>
        <taxon>Pseudomonadati</taxon>
        <taxon>Bacteroidota</taxon>
        <taxon>Chitinophagia</taxon>
        <taxon>Chitinophagales</taxon>
        <taxon>Chitinophagaceae</taxon>
        <taxon>Pinibacter</taxon>
    </lineage>
</organism>
<gene>
    <name evidence="2" type="ORF">QJ048_02570</name>
</gene>
<comment type="caution">
    <text evidence="2">The sequence shown here is derived from an EMBL/GenBank/DDBJ whole genome shotgun (WGS) entry which is preliminary data.</text>
</comment>